<accession>A0ACC0Z6F6</accession>
<dbReference type="EMBL" id="CM047738">
    <property type="protein sequence ID" value="KAJ0046514.1"/>
    <property type="molecule type" value="Genomic_DNA"/>
</dbReference>
<evidence type="ECO:0000313" key="2">
    <source>
        <dbReference type="Proteomes" id="UP001163603"/>
    </source>
</evidence>
<proteinExistence type="predicted"/>
<evidence type="ECO:0000313" key="1">
    <source>
        <dbReference type="EMBL" id="KAJ0046514.1"/>
    </source>
</evidence>
<keyword evidence="2" id="KW-1185">Reference proteome</keyword>
<comment type="caution">
    <text evidence="1">The sequence shown here is derived from an EMBL/GenBank/DDBJ whole genome shotgun (WGS) entry which is preliminary data.</text>
</comment>
<dbReference type="Proteomes" id="UP001163603">
    <property type="component" value="Chromosome 3"/>
</dbReference>
<name>A0ACC0Z6F6_9ROSI</name>
<organism evidence="1 2">
    <name type="scientific">Pistacia integerrima</name>
    <dbReference type="NCBI Taxonomy" id="434235"/>
    <lineage>
        <taxon>Eukaryota</taxon>
        <taxon>Viridiplantae</taxon>
        <taxon>Streptophyta</taxon>
        <taxon>Embryophyta</taxon>
        <taxon>Tracheophyta</taxon>
        <taxon>Spermatophyta</taxon>
        <taxon>Magnoliopsida</taxon>
        <taxon>eudicotyledons</taxon>
        <taxon>Gunneridae</taxon>
        <taxon>Pentapetalae</taxon>
        <taxon>rosids</taxon>
        <taxon>malvids</taxon>
        <taxon>Sapindales</taxon>
        <taxon>Anacardiaceae</taxon>
        <taxon>Pistacia</taxon>
    </lineage>
</organism>
<sequence length="281" mass="30853">MEETFALPPTRRIAVVTGANKGIGLEISKGLKVILTARDKKRGHEAVQSLHDSGLSDVVFHQLDLMDPISIDSFDSFIRTRFQRLDILVNNAGISGAIFDAEAFISLNLKSGETAEGCLRTNYYGTEQVTEALIPLLLQSDSARIVNVSSALGQLKFLSHERANRVLGDIDSLTEEKIDEVIKEFLEDAKEDLLETKEWPINSSAYVVSKVAVNSYTRILAKKLPNIIINAVNPGFVRTDLSHNYGQFTVEEGARGPVMLALVPDGGPSGLFYNQIEVSTF</sequence>
<protein>
    <submittedName>
        <fullName evidence="1">Uncharacterized protein</fullName>
    </submittedName>
</protein>
<reference evidence="2" key="1">
    <citation type="journal article" date="2023" name="G3 (Bethesda)">
        <title>Genome assembly and association tests identify interacting loci associated with vigor, precocity, and sex in interspecific pistachio rootstocks.</title>
        <authorList>
            <person name="Palmer W."/>
            <person name="Jacygrad E."/>
            <person name="Sagayaradj S."/>
            <person name="Cavanaugh K."/>
            <person name="Han R."/>
            <person name="Bertier L."/>
            <person name="Beede B."/>
            <person name="Kafkas S."/>
            <person name="Golino D."/>
            <person name="Preece J."/>
            <person name="Michelmore R."/>
        </authorList>
    </citation>
    <scope>NUCLEOTIDE SEQUENCE [LARGE SCALE GENOMIC DNA]</scope>
</reference>
<gene>
    <name evidence="1" type="ORF">Pint_03834</name>
</gene>